<protein>
    <submittedName>
        <fullName evidence="2">Uncharacterized protein</fullName>
    </submittedName>
</protein>
<proteinExistence type="predicted"/>
<dbReference type="Proteomes" id="UP000887576">
    <property type="component" value="Unplaced"/>
</dbReference>
<evidence type="ECO:0000313" key="2">
    <source>
        <dbReference type="WBParaSite" id="JU765_v2.g1928.t1"/>
    </source>
</evidence>
<reference evidence="2" key="1">
    <citation type="submission" date="2022-11" db="UniProtKB">
        <authorList>
            <consortium name="WormBaseParasite"/>
        </authorList>
    </citation>
    <scope>IDENTIFICATION</scope>
</reference>
<evidence type="ECO:0000313" key="1">
    <source>
        <dbReference type="Proteomes" id="UP000887576"/>
    </source>
</evidence>
<dbReference type="WBParaSite" id="JU765_v2.g1928.t1">
    <property type="protein sequence ID" value="JU765_v2.g1928.t1"/>
    <property type="gene ID" value="JU765_v2.g1928"/>
</dbReference>
<organism evidence="1 2">
    <name type="scientific">Panagrolaimus sp. JU765</name>
    <dbReference type="NCBI Taxonomy" id="591449"/>
    <lineage>
        <taxon>Eukaryota</taxon>
        <taxon>Metazoa</taxon>
        <taxon>Ecdysozoa</taxon>
        <taxon>Nematoda</taxon>
        <taxon>Chromadorea</taxon>
        <taxon>Rhabditida</taxon>
        <taxon>Tylenchina</taxon>
        <taxon>Panagrolaimomorpha</taxon>
        <taxon>Panagrolaimoidea</taxon>
        <taxon>Panagrolaimidae</taxon>
        <taxon>Panagrolaimus</taxon>
    </lineage>
</organism>
<sequence length="650" mass="75935">MQREWYSKILLKDIDIVNGAGKMEKVRLMNILMHLRKCCNHPYLFDGAEPGPPYTTDVHLINNCGKMVLLDKLLKKLKEQGSRVLIFSSMTRMLDMLEDYCWFRDYPYCRLDGNTAHEDRQNAINEFNKPGSEKFIFMLTTRAGGLGINLATADVVIIYDSDWNPQVDLQAMDRAHRIGQKKQVRVFRLITESTVEERVIERAEMKLRLDSVVIQQGRLAEAQKTLGKDDMLTMIRHGADTIFAGKESTITDEDIDTILEKGEEKTKEMNQRLDKLGESSLRNFTLDTAPKDSYTVYNWQGEDYRNKSRNIGDFWIEPPKRERKANYQVDLMFREAMKGGTVESNKAHRAPRPKNFPAVYDFQFYPKRLYELLDKETYAFRKQINYKAVKPSDVPSKEGDKIQKEEQRKIDEAEPLTEAEQEERDKLLQEEGYGNWSKRDFGVFIKANEKHGRNNLDAIAAELAEFKTKEEVEEYAKVFWENVDDLAESDRILGQIERGEQRIERKQTIKLALDRKIAKYKAPYHQLRLPYGGNKCKNYNEEEDRFLICRLHELGFDNEHVYDELRNTLRMAPQFRFDWFIKSRTSVELQRRCVALIAMIEKEMEREIQEEKEKNKKGKKAASQSSAKSTPQNTKKAVTTNSSSKKGKRR</sequence>
<accession>A0AC34QU49</accession>
<name>A0AC34QU49_9BILA</name>